<evidence type="ECO:0000313" key="3">
    <source>
        <dbReference type="Proteomes" id="UP001596473"/>
    </source>
</evidence>
<gene>
    <name evidence="2" type="ORF">ACFQNF_17900</name>
</gene>
<organism evidence="2 3">
    <name type="scientific">Iodobacter arcticus</name>
    <dbReference type="NCBI Taxonomy" id="590593"/>
    <lineage>
        <taxon>Bacteria</taxon>
        <taxon>Pseudomonadati</taxon>
        <taxon>Pseudomonadota</taxon>
        <taxon>Betaproteobacteria</taxon>
        <taxon>Neisseriales</taxon>
        <taxon>Chitinibacteraceae</taxon>
        <taxon>Iodobacter</taxon>
    </lineage>
</organism>
<accession>A0ABW2R279</accession>
<reference evidence="3" key="1">
    <citation type="journal article" date="2019" name="Int. J. Syst. Evol. Microbiol.">
        <title>The Global Catalogue of Microorganisms (GCM) 10K type strain sequencing project: providing services to taxonomists for standard genome sequencing and annotation.</title>
        <authorList>
            <consortium name="The Broad Institute Genomics Platform"/>
            <consortium name="The Broad Institute Genome Sequencing Center for Infectious Disease"/>
            <person name="Wu L."/>
            <person name="Ma J."/>
        </authorList>
    </citation>
    <scope>NUCLEOTIDE SEQUENCE [LARGE SCALE GENOMIC DNA]</scope>
    <source>
        <strain evidence="3">CCUG 62945</strain>
    </source>
</reference>
<keyword evidence="3" id="KW-1185">Reference proteome</keyword>
<dbReference type="Pfam" id="PF00903">
    <property type="entry name" value="Glyoxalase"/>
    <property type="match status" value="1"/>
</dbReference>
<dbReference type="InterPro" id="IPR037523">
    <property type="entry name" value="VOC_core"/>
</dbReference>
<dbReference type="PIRSF" id="PIRSF039020">
    <property type="entry name" value="EhpR"/>
    <property type="match status" value="1"/>
</dbReference>
<dbReference type="Proteomes" id="UP001596473">
    <property type="component" value="Unassembled WGS sequence"/>
</dbReference>
<dbReference type="InterPro" id="IPR004360">
    <property type="entry name" value="Glyas_Fos-R_dOase_dom"/>
</dbReference>
<dbReference type="RefSeq" id="WP_380189283.1">
    <property type="nucleotide sequence ID" value="NZ_JBHTBQ010000044.1"/>
</dbReference>
<dbReference type="InterPro" id="IPR026275">
    <property type="entry name" value="Glyoxalase/dOase/EhpR"/>
</dbReference>
<dbReference type="InterPro" id="IPR029068">
    <property type="entry name" value="Glyas_Bleomycin-R_OHBP_Dase"/>
</dbReference>
<evidence type="ECO:0000259" key="1">
    <source>
        <dbReference type="PROSITE" id="PS51819"/>
    </source>
</evidence>
<sequence length="124" mass="13566">MFDPNLILLYVDSPAASAAFYEKLIGHPPVELSATFALFKLESGLKLGFWSKHTVEPRAAATGGGGELALTVANHAAVQALYASWRLLGVSIEQELTEMDFGYTFVALDPDQHRLRVYALNAER</sequence>
<dbReference type="Gene3D" id="3.30.720.110">
    <property type="match status" value="1"/>
</dbReference>
<feature type="domain" description="VOC" evidence="1">
    <location>
        <begin position="3"/>
        <end position="120"/>
    </location>
</feature>
<name>A0ABW2R279_9NEIS</name>
<protein>
    <submittedName>
        <fullName evidence="2">VOC family protein</fullName>
    </submittedName>
</protein>
<dbReference type="EMBL" id="JBHTBQ010000044">
    <property type="protein sequence ID" value="MFC7421738.1"/>
    <property type="molecule type" value="Genomic_DNA"/>
</dbReference>
<dbReference type="SUPFAM" id="SSF54593">
    <property type="entry name" value="Glyoxalase/Bleomycin resistance protein/Dihydroxybiphenyl dioxygenase"/>
    <property type="match status" value="1"/>
</dbReference>
<evidence type="ECO:0000313" key="2">
    <source>
        <dbReference type="EMBL" id="MFC7421738.1"/>
    </source>
</evidence>
<dbReference type="Gene3D" id="3.30.720.120">
    <property type="match status" value="1"/>
</dbReference>
<comment type="caution">
    <text evidence="2">The sequence shown here is derived from an EMBL/GenBank/DDBJ whole genome shotgun (WGS) entry which is preliminary data.</text>
</comment>
<dbReference type="PROSITE" id="PS51819">
    <property type="entry name" value="VOC"/>
    <property type="match status" value="1"/>
</dbReference>
<proteinExistence type="predicted"/>